<evidence type="ECO:0000313" key="3">
    <source>
        <dbReference type="EMBL" id="KAF5848882.1"/>
    </source>
</evidence>
<reference evidence="3" key="1">
    <citation type="submission" date="2019-11" db="EMBL/GenBank/DDBJ databases">
        <title>Bipolaris sorokiniana Genome sequencing.</title>
        <authorList>
            <person name="Wang H."/>
        </authorList>
    </citation>
    <scope>NUCLEOTIDE SEQUENCE</scope>
</reference>
<organism evidence="3 4">
    <name type="scientific">Cochliobolus sativus</name>
    <name type="common">Common root rot and spot blotch fungus</name>
    <name type="synonym">Bipolaris sorokiniana</name>
    <dbReference type="NCBI Taxonomy" id="45130"/>
    <lineage>
        <taxon>Eukaryota</taxon>
        <taxon>Fungi</taxon>
        <taxon>Dikarya</taxon>
        <taxon>Ascomycota</taxon>
        <taxon>Pezizomycotina</taxon>
        <taxon>Dothideomycetes</taxon>
        <taxon>Pleosporomycetidae</taxon>
        <taxon>Pleosporales</taxon>
        <taxon>Pleosporineae</taxon>
        <taxon>Pleosporaceae</taxon>
        <taxon>Bipolaris</taxon>
    </lineage>
</organism>
<feature type="compositionally biased region" description="Low complexity" evidence="1">
    <location>
        <begin position="71"/>
        <end position="80"/>
    </location>
</feature>
<dbReference type="SUPFAM" id="SSF103473">
    <property type="entry name" value="MFS general substrate transporter"/>
    <property type="match status" value="1"/>
</dbReference>
<feature type="compositionally biased region" description="Basic and acidic residues" evidence="1">
    <location>
        <begin position="21"/>
        <end position="37"/>
    </location>
</feature>
<gene>
    <name evidence="3" type="ORF">GGP41_010016</name>
</gene>
<dbReference type="Gene3D" id="1.20.1250.20">
    <property type="entry name" value="MFS general substrate transporter like domains"/>
    <property type="match status" value="1"/>
</dbReference>
<protein>
    <recommendedName>
        <fullName evidence="5">Major facilitator superfamily (MFS) profile domain-containing protein</fullName>
    </recommendedName>
</protein>
<name>A0A8H6DUY3_COCSA</name>
<feature type="region of interest" description="Disordered" evidence="1">
    <location>
        <begin position="1"/>
        <end position="82"/>
    </location>
</feature>
<feature type="transmembrane region" description="Helical" evidence="2">
    <location>
        <begin position="88"/>
        <end position="109"/>
    </location>
</feature>
<comment type="caution">
    <text evidence="3">The sequence shown here is derived from an EMBL/GenBank/DDBJ whole genome shotgun (WGS) entry which is preliminary data.</text>
</comment>
<dbReference type="AlphaFoldDB" id="A0A8H6DUY3"/>
<dbReference type="InterPro" id="IPR036259">
    <property type="entry name" value="MFS_trans_sf"/>
</dbReference>
<dbReference type="Proteomes" id="UP000624244">
    <property type="component" value="Unassembled WGS sequence"/>
</dbReference>
<accession>A0A8H6DUY3</accession>
<sequence length="187" mass="20232">MDPIASPTSQTNTLPTPSAKKPSEEIHTPLHHADPKMKSYPTHQASEKPTQSYDAETPSHPTDPEPGLALTSPTPTSESPFPEGGPRAWLVVLSAFLMLFPSFGLQVSIGTLQDHWSQHQLSSMSSRDIGWIPSLFVYLSLALGIWVGPLFDRVQDVLADAALLWGSRWILVCGADDDEFGGCGALV</sequence>
<feature type="compositionally biased region" description="Polar residues" evidence="1">
    <location>
        <begin position="1"/>
        <end position="16"/>
    </location>
</feature>
<keyword evidence="2" id="KW-0812">Transmembrane</keyword>
<proteinExistence type="predicted"/>
<keyword evidence="2" id="KW-1133">Transmembrane helix</keyword>
<evidence type="ECO:0000256" key="1">
    <source>
        <dbReference type="SAM" id="MobiDB-lite"/>
    </source>
</evidence>
<evidence type="ECO:0000256" key="2">
    <source>
        <dbReference type="SAM" id="Phobius"/>
    </source>
</evidence>
<dbReference type="EMBL" id="WNKQ01000010">
    <property type="protein sequence ID" value="KAF5848882.1"/>
    <property type="molecule type" value="Genomic_DNA"/>
</dbReference>
<evidence type="ECO:0000313" key="4">
    <source>
        <dbReference type="Proteomes" id="UP000624244"/>
    </source>
</evidence>
<keyword evidence="2" id="KW-0472">Membrane</keyword>
<feature type="compositionally biased region" description="Polar residues" evidence="1">
    <location>
        <begin position="41"/>
        <end position="54"/>
    </location>
</feature>
<feature type="transmembrane region" description="Helical" evidence="2">
    <location>
        <begin position="129"/>
        <end position="148"/>
    </location>
</feature>
<evidence type="ECO:0008006" key="5">
    <source>
        <dbReference type="Google" id="ProtNLM"/>
    </source>
</evidence>